<keyword evidence="3" id="KW-1185">Reference proteome</keyword>
<reference evidence="2 3" key="1">
    <citation type="submission" date="2021-01" db="EMBL/GenBank/DDBJ databases">
        <title>Genomics of switchgrass bacterial isolates.</title>
        <authorList>
            <person name="Shade A."/>
        </authorList>
    </citation>
    <scope>NUCLEOTIDE SEQUENCE [LARGE SCALE GENOMIC DNA]</scope>
    <source>
        <strain evidence="2 3">PvP111</strain>
    </source>
</reference>
<dbReference type="InterPro" id="IPR000182">
    <property type="entry name" value="GNAT_dom"/>
</dbReference>
<gene>
    <name evidence="2" type="ORF">JOE42_004008</name>
</gene>
<dbReference type="EMBL" id="JAFBBK010000001">
    <property type="protein sequence ID" value="MBM7417275.1"/>
    <property type="molecule type" value="Genomic_DNA"/>
</dbReference>
<comment type="caution">
    <text evidence="2">The sequence shown here is derived from an EMBL/GenBank/DDBJ whole genome shotgun (WGS) entry which is preliminary data.</text>
</comment>
<dbReference type="RefSeq" id="WP_204869906.1">
    <property type="nucleotide sequence ID" value="NZ_JAFBBK010000001.1"/>
</dbReference>
<dbReference type="Proteomes" id="UP000703038">
    <property type="component" value="Unassembled WGS sequence"/>
</dbReference>
<organism evidence="2 3">
    <name type="scientific">Rhodococcoides corynebacterioides</name>
    <dbReference type="NCBI Taxonomy" id="53972"/>
    <lineage>
        <taxon>Bacteria</taxon>
        <taxon>Bacillati</taxon>
        <taxon>Actinomycetota</taxon>
        <taxon>Actinomycetes</taxon>
        <taxon>Mycobacteriales</taxon>
        <taxon>Nocardiaceae</taxon>
        <taxon>Rhodococcoides</taxon>
    </lineage>
</organism>
<protein>
    <submittedName>
        <fullName evidence="2">GNAT superfamily N-acetyltransferase</fullName>
    </submittedName>
</protein>
<dbReference type="InterPro" id="IPR016181">
    <property type="entry name" value="Acyl_CoA_acyltransferase"/>
</dbReference>
<evidence type="ECO:0000259" key="1">
    <source>
        <dbReference type="PROSITE" id="PS51186"/>
    </source>
</evidence>
<name>A0ABS2L057_9NOCA</name>
<dbReference type="SUPFAM" id="SSF55729">
    <property type="entry name" value="Acyl-CoA N-acyltransferases (Nat)"/>
    <property type="match status" value="1"/>
</dbReference>
<feature type="domain" description="N-acetyltransferase" evidence="1">
    <location>
        <begin position="119"/>
        <end position="258"/>
    </location>
</feature>
<proteinExistence type="predicted"/>
<evidence type="ECO:0000313" key="2">
    <source>
        <dbReference type="EMBL" id="MBM7417275.1"/>
    </source>
</evidence>
<dbReference type="PROSITE" id="PS51186">
    <property type="entry name" value="GNAT"/>
    <property type="match status" value="1"/>
</dbReference>
<accession>A0ABS2L057</accession>
<sequence>MSEMPIGRSSEREMEALRQSFGQTTRSWADHTFESTESGWVAFSGLARPDYNLALVHGGDAAEQVGRVIDSVTALRRPALVMLAGAGLSGAQTLADAGWVSLQAMPFMHRSTGGSRPVDGVREITEDDLPACQEVASLAFGVGPELAAAVYTAETLRRPDAMAFGLFVDDELVSCLLSCRAGDTVTGWALATHPDHRRAGHAARLIAGGKHVETGLNGPSQDLCLASPAGVPLYASLGFHTTEYWQVWSRPRWVLGAA</sequence>
<dbReference type="Gene3D" id="3.40.630.30">
    <property type="match status" value="1"/>
</dbReference>
<evidence type="ECO:0000313" key="3">
    <source>
        <dbReference type="Proteomes" id="UP000703038"/>
    </source>
</evidence>